<evidence type="ECO:0000256" key="3">
    <source>
        <dbReference type="ARBA" id="ARBA00022946"/>
    </source>
</evidence>
<evidence type="ECO:0000256" key="2">
    <source>
        <dbReference type="ARBA" id="ARBA00009070"/>
    </source>
</evidence>
<dbReference type="InterPro" id="IPR040008">
    <property type="entry name" value="Ribosomal_mL46"/>
</dbReference>
<dbReference type="AlphaFoldDB" id="A7TF48"/>
<dbReference type="GO" id="GO:0005762">
    <property type="term" value="C:mitochondrial large ribosomal subunit"/>
    <property type="evidence" value="ECO:0007669"/>
    <property type="project" value="EnsemblFungi"/>
</dbReference>
<dbReference type="FunCoup" id="A7TF48">
    <property type="interactions" value="506"/>
</dbReference>
<evidence type="ECO:0000256" key="7">
    <source>
        <dbReference type="ARBA" id="ARBA00035190"/>
    </source>
</evidence>
<dbReference type="InParanoid" id="A7TF48"/>
<dbReference type="PhylomeDB" id="A7TF48"/>
<dbReference type="RefSeq" id="XP_001646931.1">
    <property type="nucleotide sequence ID" value="XM_001646881.1"/>
</dbReference>
<evidence type="ECO:0000256" key="5">
    <source>
        <dbReference type="ARBA" id="ARBA00023128"/>
    </source>
</evidence>
<dbReference type="STRING" id="436907.A7TF48"/>
<keyword evidence="6" id="KW-0687">Ribonucleoprotein</keyword>
<dbReference type="CDD" id="cd04661">
    <property type="entry name" value="NUDIX_MRP_L46"/>
    <property type="match status" value="1"/>
</dbReference>
<feature type="domain" description="Large ribosomal subunit protein mL46 N-terminal" evidence="9">
    <location>
        <begin position="19"/>
        <end position="140"/>
    </location>
</feature>
<dbReference type="GeneID" id="5547400"/>
<protein>
    <recommendedName>
        <fullName evidence="7">Large ribosomal subunit protein mL46</fullName>
    </recommendedName>
</protein>
<evidence type="ECO:0000313" key="11">
    <source>
        <dbReference type="Proteomes" id="UP000000267"/>
    </source>
</evidence>
<dbReference type="Proteomes" id="UP000000267">
    <property type="component" value="Unassembled WGS sequence"/>
</dbReference>
<dbReference type="PANTHER" id="PTHR13124:SF12">
    <property type="entry name" value="LARGE RIBOSOMAL SUBUNIT PROTEIN ML46"/>
    <property type="match status" value="1"/>
</dbReference>
<keyword evidence="4" id="KW-0689">Ribosomal protein</keyword>
<name>A7TF48_VANPO</name>
<dbReference type="Gene3D" id="3.90.79.10">
    <property type="entry name" value="Nucleoside Triphosphate Pyrophosphohydrolase"/>
    <property type="match status" value="1"/>
</dbReference>
<keyword evidence="3" id="KW-0809">Transit peptide</keyword>
<dbReference type="EMBL" id="DS480382">
    <property type="protein sequence ID" value="EDO19073.1"/>
    <property type="molecule type" value="Genomic_DNA"/>
</dbReference>
<comment type="subcellular location">
    <subcellularLocation>
        <location evidence="1">Mitochondrion</location>
    </subcellularLocation>
</comment>
<feature type="region of interest" description="Disordered" evidence="8">
    <location>
        <begin position="101"/>
        <end position="134"/>
    </location>
</feature>
<dbReference type="HOGENOM" id="CLU_040204_0_0_1"/>
<evidence type="ECO:0000313" key="10">
    <source>
        <dbReference type="EMBL" id="EDO19073.1"/>
    </source>
</evidence>
<keyword evidence="11" id="KW-1185">Reference proteome</keyword>
<comment type="similarity">
    <text evidence="2">Belongs to the mitochondrion-specific ribosomal protein mL46 family.</text>
</comment>
<evidence type="ECO:0000256" key="8">
    <source>
        <dbReference type="SAM" id="MobiDB-lite"/>
    </source>
</evidence>
<evidence type="ECO:0000256" key="4">
    <source>
        <dbReference type="ARBA" id="ARBA00022980"/>
    </source>
</evidence>
<dbReference type="GO" id="GO:0003735">
    <property type="term" value="F:structural constituent of ribosome"/>
    <property type="evidence" value="ECO:0007669"/>
    <property type="project" value="EnsemblFungi"/>
</dbReference>
<dbReference type="eggNOG" id="KOG4548">
    <property type="taxonomic scope" value="Eukaryota"/>
</dbReference>
<keyword evidence="5" id="KW-0496">Mitochondrion</keyword>
<proteinExistence type="inferred from homology"/>
<evidence type="ECO:0000256" key="1">
    <source>
        <dbReference type="ARBA" id="ARBA00004173"/>
    </source>
</evidence>
<dbReference type="InterPro" id="IPR033650">
    <property type="entry name" value="Ribosomal_mL46_NUDIX"/>
</dbReference>
<reference evidence="10 11" key="1">
    <citation type="journal article" date="2007" name="Proc. Natl. Acad. Sci. U.S.A.">
        <title>Independent sorting-out of thousands of duplicated gene pairs in two yeast species descended from a whole-genome duplication.</title>
        <authorList>
            <person name="Scannell D.R."/>
            <person name="Frank A.C."/>
            <person name="Conant G.C."/>
            <person name="Byrne K.P."/>
            <person name="Woolfit M."/>
            <person name="Wolfe K.H."/>
        </authorList>
    </citation>
    <scope>NUCLEOTIDE SEQUENCE [LARGE SCALE GENOMIC DNA]</scope>
    <source>
        <strain evidence="11">ATCC 22028 / DSM 70294 / BCRC 21397 / CBS 2163 / NBRC 10782 / NRRL Y-8283 / UCD 57-17</strain>
    </source>
</reference>
<evidence type="ECO:0000259" key="9">
    <source>
        <dbReference type="Pfam" id="PF11788"/>
    </source>
</evidence>
<accession>A7TF48</accession>
<dbReference type="KEGG" id="vpo:Kpol_2000p38"/>
<dbReference type="InterPro" id="IPR021757">
    <property type="entry name" value="Ribosomal_mL46_N"/>
</dbReference>
<dbReference type="Pfam" id="PF11788">
    <property type="entry name" value="MRP-L46"/>
    <property type="match status" value="1"/>
</dbReference>
<evidence type="ECO:0000256" key="6">
    <source>
        <dbReference type="ARBA" id="ARBA00023274"/>
    </source>
</evidence>
<sequence>MLTFRRGMATTAKKAADGAILSSIVLSRNPIVTPDLTEMESNYYKYQSGLERRLMWTFPDYFYFKKGTLSQNKFANLQKGPISKLPGVWFPKGLPDIKQSRERSQKQNVLLPKGASNEGPSKEEDLSRPVVPNSRITEADKKGDISSIERKLSRTLYLLVKNKGGKWTFPKFEVSDNSGLHIRVETGLREIGGEEINTWTVSRTPAAVMNHKNGSNEFFIKSHILGGKFELQDPSKTLVTDFAWLTKEEIKDLVDKSYYKGTEFMLSEI</sequence>
<gene>
    <name evidence="10" type="ORF">Kpol_2000p38</name>
</gene>
<organism evidence="11">
    <name type="scientific">Vanderwaltozyma polyspora (strain ATCC 22028 / DSM 70294 / BCRC 21397 / CBS 2163 / NBRC 10782 / NRRL Y-8283 / UCD 57-17)</name>
    <name type="common">Kluyveromyces polysporus</name>
    <dbReference type="NCBI Taxonomy" id="436907"/>
    <lineage>
        <taxon>Eukaryota</taxon>
        <taxon>Fungi</taxon>
        <taxon>Dikarya</taxon>
        <taxon>Ascomycota</taxon>
        <taxon>Saccharomycotina</taxon>
        <taxon>Saccharomycetes</taxon>
        <taxon>Saccharomycetales</taxon>
        <taxon>Saccharomycetaceae</taxon>
        <taxon>Vanderwaltozyma</taxon>
    </lineage>
</organism>
<dbReference type="OMA" id="HPFENAF"/>
<dbReference type="OrthoDB" id="414075at2759"/>
<dbReference type="PANTHER" id="PTHR13124">
    <property type="entry name" value="39S RIBOSOMAL PROTEIN L46, MITOCHONDRIAL PRECURSOR-RELATED"/>
    <property type="match status" value="1"/>
</dbReference>